<dbReference type="EMBL" id="JAESVB010000001">
    <property type="protein sequence ID" value="MCB8873976.1"/>
    <property type="molecule type" value="Genomic_DNA"/>
</dbReference>
<proteinExistence type="predicted"/>
<dbReference type="Proteomes" id="UP000708298">
    <property type="component" value="Unassembled WGS sequence"/>
</dbReference>
<dbReference type="InterPro" id="IPR018750">
    <property type="entry name" value="DUF2306_membrane"/>
</dbReference>
<feature type="transmembrane region" description="Helical" evidence="1">
    <location>
        <begin position="44"/>
        <end position="64"/>
    </location>
</feature>
<feature type="transmembrane region" description="Helical" evidence="1">
    <location>
        <begin position="107"/>
        <end position="123"/>
    </location>
</feature>
<evidence type="ECO:0000313" key="3">
    <source>
        <dbReference type="Proteomes" id="UP000708298"/>
    </source>
</evidence>
<dbReference type="Pfam" id="PF10067">
    <property type="entry name" value="DUF2306"/>
    <property type="match status" value="1"/>
</dbReference>
<organism evidence="2 3">
    <name type="scientific">Acidisoma silvae</name>
    <dbReference type="NCBI Taxonomy" id="2802396"/>
    <lineage>
        <taxon>Bacteria</taxon>
        <taxon>Pseudomonadati</taxon>
        <taxon>Pseudomonadota</taxon>
        <taxon>Alphaproteobacteria</taxon>
        <taxon>Acetobacterales</taxon>
        <taxon>Acidocellaceae</taxon>
        <taxon>Acidisoma</taxon>
    </lineage>
</organism>
<keyword evidence="1" id="KW-1133">Transmembrane helix</keyword>
<gene>
    <name evidence="2" type="ORF">ASILVAE211_02190</name>
</gene>
<feature type="transmembrane region" description="Helical" evidence="1">
    <location>
        <begin position="76"/>
        <end position="95"/>
    </location>
</feature>
<keyword evidence="1" id="KW-0472">Membrane</keyword>
<accession>A0A964DX96</accession>
<keyword evidence="1" id="KW-0812">Transmembrane</keyword>
<feature type="transmembrane region" description="Helical" evidence="1">
    <location>
        <begin position="12"/>
        <end position="32"/>
    </location>
</feature>
<dbReference type="AlphaFoldDB" id="A0A964DX96"/>
<keyword evidence="3" id="KW-1185">Reference proteome</keyword>
<comment type="caution">
    <text evidence="2">The sequence shown here is derived from an EMBL/GenBank/DDBJ whole genome shotgun (WGS) entry which is preliminary data.</text>
</comment>
<reference evidence="2" key="1">
    <citation type="journal article" date="2021" name="Microorganisms">
        <title>Acidisoma silvae sp. nov. and Acidisomacellulosilytica sp. nov., Two Acidophilic Bacteria Isolated from Decaying Wood, Hydrolyzing Cellulose and Producing Poly-3-hydroxybutyrate.</title>
        <authorList>
            <person name="Mieszkin S."/>
            <person name="Pouder E."/>
            <person name="Uroz S."/>
            <person name="Simon-Colin C."/>
            <person name="Alain K."/>
        </authorList>
    </citation>
    <scope>NUCLEOTIDE SEQUENCE</scope>
    <source>
        <strain evidence="2">HW T2.11</strain>
    </source>
</reference>
<reference evidence="2" key="2">
    <citation type="submission" date="2021-01" db="EMBL/GenBank/DDBJ databases">
        <authorList>
            <person name="Mieszkin S."/>
            <person name="Pouder E."/>
            <person name="Alain K."/>
        </authorList>
    </citation>
    <scope>NUCLEOTIDE SEQUENCE</scope>
    <source>
        <strain evidence="2">HW T2.11</strain>
    </source>
</reference>
<evidence type="ECO:0000313" key="2">
    <source>
        <dbReference type="EMBL" id="MCB8873976.1"/>
    </source>
</evidence>
<protein>
    <submittedName>
        <fullName evidence="2">DUF2306 domain-containing protein</fullName>
    </submittedName>
</protein>
<sequence>MMRDTLSLASPIVLGHIAAAVLALLIGTLILLRRKGTLSHQAMGWVWVGLMTAVAVLAIPIRTYRGLPNIDGFTPIHLFVVLVLVTLPRGVWAIYHGNRLTHGKAMRGLFFGGLVLAGLFTLLPDRLLGHLLWHDVLHLM</sequence>
<name>A0A964DX96_9PROT</name>
<evidence type="ECO:0000256" key="1">
    <source>
        <dbReference type="SAM" id="Phobius"/>
    </source>
</evidence>